<dbReference type="AlphaFoldDB" id="A0A3M7R951"/>
<dbReference type="Proteomes" id="UP000276133">
    <property type="component" value="Unassembled WGS sequence"/>
</dbReference>
<reference evidence="2 3" key="1">
    <citation type="journal article" date="2018" name="Sci. Rep.">
        <title>Genomic signatures of local adaptation to the degree of environmental predictability in rotifers.</title>
        <authorList>
            <person name="Franch-Gras L."/>
            <person name="Hahn C."/>
            <person name="Garcia-Roger E.M."/>
            <person name="Carmona M.J."/>
            <person name="Serra M."/>
            <person name="Gomez A."/>
        </authorList>
    </citation>
    <scope>NUCLEOTIDE SEQUENCE [LARGE SCALE GENOMIC DNA]</scope>
    <source>
        <strain evidence="2">HYR1</strain>
    </source>
</reference>
<keyword evidence="1" id="KW-0472">Membrane</keyword>
<proteinExistence type="predicted"/>
<protein>
    <submittedName>
        <fullName evidence="2">Uncharacterized protein</fullName>
    </submittedName>
</protein>
<organism evidence="2 3">
    <name type="scientific">Brachionus plicatilis</name>
    <name type="common">Marine rotifer</name>
    <name type="synonym">Brachionus muelleri</name>
    <dbReference type="NCBI Taxonomy" id="10195"/>
    <lineage>
        <taxon>Eukaryota</taxon>
        <taxon>Metazoa</taxon>
        <taxon>Spiralia</taxon>
        <taxon>Gnathifera</taxon>
        <taxon>Rotifera</taxon>
        <taxon>Eurotatoria</taxon>
        <taxon>Monogononta</taxon>
        <taxon>Pseudotrocha</taxon>
        <taxon>Ploima</taxon>
        <taxon>Brachionidae</taxon>
        <taxon>Brachionus</taxon>
    </lineage>
</organism>
<accession>A0A3M7R951</accession>
<sequence length="81" mass="10133">MLVKYKVLYFYFNYDIFFFMIFYSNYVRILILKAVFEIKEKYLLDKDKDKFFTKNRNITSLKIKIYANLNSEKEPDYDFIF</sequence>
<keyword evidence="3" id="KW-1185">Reference proteome</keyword>
<keyword evidence="1" id="KW-1133">Transmembrane helix</keyword>
<evidence type="ECO:0000256" key="1">
    <source>
        <dbReference type="SAM" id="Phobius"/>
    </source>
</evidence>
<gene>
    <name evidence="2" type="ORF">BpHYR1_003345</name>
</gene>
<name>A0A3M7R951_BRAPC</name>
<feature type="transmembrane region" description="Helical" evidence="1">
    <location>
        <begin position="16"/>
        <end position="36"/>
    </location>
</feature>
<evidence type="ECO:0000313" key="2">
    <source>
        <dbReference type="EMBL" id="RNA20056.1"/>
    </source>
</evidence>
<keyword evidence="1" id="KW-0812">Transmembrane</keyword>
<dbReference type="EMBL" id="REGN01003927">
    <property type="protein sequence ID" value="RNA20056.1"/>
    <property type="molecule type" value="Genomic_DNA"/>
</dbReference>
<comment type="caution">
    <text evidence="2">The sequence shown here is derived from an EMBL/GenBank/DDBJ whole genome shotgun (WGS) entry which is preliminary data.</text>
</comment>
<evidence type="ECO:0000313" key="3">
    <source>
        <dbReference type="Proteomes" id="UP000276133"/>
    </source>
</evidence>